<name>A0A0E9U902_ANGAN</name>
<accession>A0A0E9U902</accession>
<dbReference type="EMBL" id="GBXM01047149">
    <property type="protein sequence ID" value="JAH61428.1"/>
    <property type="molecule type" value="Transcribed_RNA"/>
</dbReference>
<protein>
    <submittedName>
        <fullName evidence="1">Uncharacterized protein</fullName>
    </submittedName>
</protein>
<evidence type="ECO:0000313" key="1">
    <source>
        <dbReference type="EMBL" id="JAH61428.1"/>
    </source>
</evidence>
<sequence length="47" mass="5277">MLSAVVLGYSHPWATLFKTCCFFKTLVHFGATTTFLIRAMKNLHVCA</sequence>
<reference evidence="1" key="1">
    <citation type="submission" date="2014-11" db="EMBL/GenBank/DDBJ databases">
        <authorList>
            <person name="Amaro Gonzalez C."/>
        </authorList>
    </citation>
    <scope>NUCLEOTIDE SEQUENCE</scope>
</reference>
<dbReference type="AlphaFoldDB" id="A0A0E9U902"/>
<proteinExistence type="predicted"/>
<reference evidence="1" key="2">
    <citation type="journal article" date="2015" name="Fish Shellfish Immunol.">
        <title>Early steps in the European eel (Anguilla anguilla)-Vibrio vulnificus interaction in the gills: Role of the RtxA13 toxin.</title>
        <authorList>
            <person name="Callol A."/>
            <person name="Pajuelo D."/>
            <person name="Ebbesson L."/>
            <person name="Teles M."/>
            <person name="MacKenzie S."/>
            <person name="Amaro C."/>
        </authorList>
    </citation>
    <scope>NUCLEOTIDE SEQUENCE</scope>
</reference>
<organism evidence="1">
    <name type="scientific">Anguilla anguilla</name>
    <name type="common">European freshwater eel</name>
    <name type="synonym">Muraena anguilla</name>
    <dbReference type="NCBI Taxonomy" id="7936"/>
    <lineage>
        <taxon>Eukaryota</taxon>
        <taxon>Metazoa</taxon>
        <taxon>Chordata</taxon>
        <taxon>Craniata</taxon>
        <taxon>Vertebrata</taxon>
        <taxon>Euteleostomi</taxon>
        <taxon>Actinopterygii</taxon>
        <taxon>Neopterygii</taxon>
        <taxon>Teleostei</taxon>
        <taxon>Anguilliformes</taxon>
        <taxon>Anguillidae</taxon>
        <taxon>Anguilla</taxon>
    </lineage>
</organism>